<protein>
    <submittedName>
        <fullName evidence="1">Uncharacterized protein</fullName>
    </submittedName>
</protein>
<dbReference type="Gene3D" id="1.20.5.170">
    <property type="match status" value="1"/>
</dbReference>
<dbReference type="Proteomes" id="UP000024635">
    <property type="component" value="Unassembled WGS sequence"/>
</dbReference>
<proteinExistence type="predicted"/>
<sequence>MKVDFFSFDAREHWKNCSDIIDYIRDQSACVFGSAKGGGLPRPRKARGATAPLTTELVATVINLRFLNGCPSHLKLTN</sequence>
<evidence type="ECO:0000313" key="1">
    <source>
        <dbReference type="EMBL" id="EYB99874.1"/>
    </source>
</evidence>
<evidence type="ECO:0000313" key="2">
    <source>
        <dbReference type="Proteomes" id="UP000024635"/>
    </source>
</evidence>
<gene>
    <name evidence="1" type="primary">Acey_s0119.g814</name>
    <name evidence="1" type="ORF">Y032_0119g814</name>
</gene>
<dbReference type="EMBL" id="JARK01001455">
    <property type="protein sequence ID" value="EYB99874.1"/>
    <property type="molecule type" value="Genomic_DNA"/>
</dbReference>
<keyword evidence="2" id="KW-1185">Reference proteome</keyword>
<comment type="caution">
    <text evidence="1">The sequence shown here is derived from an EMBL/GenBank/DDBJ whole genome shotgun (WGS) entry which is preliminary data.</text>
</comment>
<dbReference type="AlphaFoldDB" id="A0A016TB67"/>
<reference evidence="2" key="1">
    <citation type="journal article" date="2015" name="Nat. Genet.">
        <title>The genome and transcriptome of the zoonotic hookworm Ancylostoma ceylanicum identify infection-specific gene families.</title>
        <authorList>
            <person name="Schwarz E.M."/>
            <person name="Hu Y."/>
            <person name="Antoshechkin I."/>
            <person name="Miller M.M."/>
            <person name="Sternberg P.W."/>
            <person name="Aroian R.V."/>
        </authorList>
    </citation>
    <scope>NUCLEOTIDE SEQUENCE</scope>
    <source>
        <strain evidence="2">HY135</strain>
    </source>
</reference>
<accession>A0A016TB67</accession>
<name>A0A016TB67_9BILA</name>
<organism evidence="1 2">
    <name type="scientific">Ancylostoma ceylanicum</name>
    <dbReference type="NCBI Taxonomy" id="53326"/>
    <lineage>
        <taxon>Eukaryota</taxon>
        <taxon>Metazoa</taxon>
        <taxon>Ecdysozoa</taxon>
        <taxon>Nematoda</taxon>
        <taxon>Chromadorea</taxon>
        <taxon>Rhabditida</taxon>
        <taxon>Rhabditina</taxon>
        <taxon>Rhabditomorpha</taxon>
        <taxon>Strongyloidea</taxon>
        <taxon>Ancylostomatidae</taxon>
        <taxon>Ancylostomatinae</taxon>
        <taxon>Ancylostoma</taxon>
    </lineage>
</organism>